<name>U4R6E7_9FIRM</name>
<reference evidence="1 2" key="1">
    <citation type="journal article" date="2013" name="Genome Announc.">
        <title>Draft Genome Sequence of the Cellulolytic Bacterium Clostridium papyrosolvens C7 (ATCC 700395).</title>
        <authorList>
            <person name="Zepeda V."/>
            <person name="Dassa B."/>
            <person name="Borovok I."/>
            <person name="Lamed R."/>
            <person name="Bayer E.A."/>
            <person name="Cate J.H."/>
        </authorList>
    </citation>
    <scope>NUCLEOTIDE SEQUENCE [LARGE SCALE GENOMIC DNA]</scope>
    <source>
        <strain evidence="1 2">C7</strain>
    </source>
</reference>
<comment type="caution">
    <text evidence="1">The sequence shown here is derived from an EMBL/GenBank/DDBJ whole genome shotgun (WGS) entry which is preliminary data.</text>
</comment>
<evidence type="ECO:0000313" key="2">
    <source>
        <dbReference type="Proteomes" id="UP000016860"/>
    </source>
</evidence>
<organism evidence="1 2">
    <name type="scientific">Ruminiclostridium papyrosolvens C7</name>
    <dbReference type="NCBI Taxonomy" id="1330534"/>
    <lineage>
        <taxon>Bacteria</taxon>
        <taxon>Bacillati</taxon>
        <taxon>Bacillota</taxon>
        <taxon>Clostridia</taxon>
        <taxon>Eubacteriales</taxon>
        <taxon>Oscillospiraceae</taxon>
        <taxon>Ruminiclostridium</taxon>
    </lineage>
</organism>
<dbReference type="Pfam" id="PF01136">
    <property type="entry name" value="Peptidase_U32"/>
    <property type="match status" value="1"/>
</dbReference>
<sequence length="387" mass="45624">MIKYFSMPADFKNETIDGYHQLNQQYDHAKVGETYGSITKGRIVGSGRLVEQMLETDFVDLYNYIKYSRQHNIDFNYTLNATHMHNMEFSEDGILELKTFLWNLYETGVRKLTIALPPLIEIIKSMKLDFEIKASCLCQITNVNKAMYYKRLGVNRIVPDESINRKFHVLERISKSFGEGVEVIANQICAINCVYRMFHYNMVSENPFGNVSNTSINYYEHRCIRQRYEDISNLLKLSWIRPEDLNLYTDIGINRFKIQGRHTFVKGGDPVKTVSYYFKEDYDGNLMDLLNMFSTLNNFNAYLDNKKLDGFIKPFYEKEEFCKNDCQECNYCGAYIKKAVDMDKTIAMKELYDKFYNEYDQFNRCVNSVNVKQSDRNNDVDIEFDFM</sequence>
<dbReference type="RefSeq" id="WP_020814277.1">
    <property type="nucleotide sequence ID" value="NZ_ATAY01000017.1"/>
</dbReference>
<dbReference type="EMBL" id="ATAY01000017">
    <property type="protein sequence ID" value="EPR13634.1"/>
    <property type="molecule type" value="Genomic_DNA"/>
</dbReference>
<accession>U4R6E7</accession>
<protein>
    <recommendedName>
        <fullName evidence="3">Peptidase U32</fullName>
    </recommendedName>
</protein>
<dbReference type="PATRIC" id="fig|1330534.3.peg.656"/>
<dbReference type="Proteomes" id="UP000016860">
    <property type="component" value="Unassembled WGS sequence"/>
</dbReference>
<dbReference type="AlphaFoldDB" id="U4R6E7"/>
<proteinExistence type="predicted"/>
<dbReference type="STRING" id="1330534.L323_03290"/>
<dbReference type="OrthoDB" id="9805982at2"/>
<dbReference type="InterPro" id="IPR051454">
    <property type="entry name" value="RNA/ubiquinone_mod_enzymes"/>
</dbReference>
<evidence type="ECO:0008006" key="3">
    <source>
        <dbReference type="Google" id="ProtNLM"/>
    </source>
</evidence>
<evidence type="ECO:0000313" key="1">
    <source>
        <dbReference type="EMBL" id="EPR13634.1"/>
    </source>
</evidence>
<dbReference type="InterPro" id="IPR001539">
    <property type="entry name" value="Peptidase_U32"/>
</dbReference>
<dbReference type="PANTHER" id="PTHR30217:SF10">
    <property type="entry name" value="23S RRNA 5-HYDROXYCYTIDINE C2501 SYNTHASE"/>
    <property type="match status" value="1"/>
</dbReference>
<gene>
    <name evidence="1" type="ORF">L323_03290</name>
</gene>
<dbReference type="PANTHER" id="PTHR30217">
    <property type="entry name" value="PEPTIDASE U32 FAMILY"/>
    <property type="match status" value="1"/>
</dbReference>